<name>A0A3E0DY64_9BACT</name>
<feature type="transmembrane region" description="Helical" evidence="1">
    <location>
        <begin position="47"/>
        <end position="73"/>
    </location>
</feature>
<proteinExistence type="predicted"/>
<keyword evidence="1" id="KW-0812">Transmembrane</keyword>
<evidence type="ECO:0000313" key="3">
    <source>
        <dbReference type="Proteomes" id="UP000256405"/>
    </source>
</evidence>
<keyword evidence="1" id="KW-0472">Membrane</keyword>
<feature type="transmembrane region" description="Helical" evidence="1">
    <location>
        <begin position="85"/>
        <end position="105"/>
    </location>
</feature>
<evidence type="ECO:0000256" key="1">
    <source>
        <dbReference type="SAM" id="Phobius"/>
    </source>
</evidence>
<evidence type="ECO:0000313" key="2">
    <source>
        <dbReference type="EMBL" id="REG90403.1"/>
    </source>
</evidence>
<accession>A0A3E0DY64</accession>
<gene>
    <name evidence="2" type="ORF">C8N25_107143</name>
</gene>
<keyword evidence="1" id="KW-1133">Transmembrane helix</keyword>
<protein>
    <submittedName>
        <fullName evidence="2">Uncharacterized protein</fullName>
    </submittedName>
</protein>
<comment type="caution">
    <text evidence="2">The sequence shown here is derived from an EMBL/GenBank/DDBJ whole genome shotgun (WGS) entry which is preliminary data.</text>
</comment>
<dbReference type="Proteomes" id="UP000256405">
    <property type="component" value="Unassembled WGS sequence"/>
</dbReference>
<sequence>MVDRSQIQVGFQGSERILYLSDGVVNVPDDVLFLNIQVGAQEVNAQVVIFFLMLAGIFFPGDCCCQPCFLIIADGNVIIGLNRRAFLFGSAYPLMDFIGLFYSSLAVQPCGSFAVLLQTFFQTEASCLPPSFPWKGF</sequence>
<reference evidence="2 3" key="1">
    <citation type="submission" date="2018-08" db="EMBL/GenBank/DDBJ databases">
        <title>Genomic Encyclopedia of Archaeal and Bacterial Type Strains, Phase II (KMG-II): from individual species to whole genera.</title>
        <authorList>
            <person name="Goeker M."/>
        </authorList>
    </citation>
    <scope>NUCLEOTIDE SEQUENCE [LARGE SCALE GENOMIC DNA]</scope>
    <source>
        <strain evidence="2 3">DSM 15986</strain>
    </source>
</reference>
<dbReference type="EMBL" id="QUNF01000007">
    <property type="protein sequence ID" value="REG90403.1"/>
    <property type="molecule type" value="Genomic_DNA"/>
</dbReference>
<dbReference type="AlphaFoldDB" id="A0A3E0DY64"/>
<keyword evidence="3" id="KW-1185">Reference proteome</keyword>
<organism evidence="2 3">
    <name type="scientific">Algoriphagus antarcticus</name>
    <dbReference type="NCBI Taxonomy" id="238540"/>
    <lineage>
        <taxon>Bacteria</taxon>
        <taxon>Pseudomonadati</taxon>
        <taxon>Bacteroidota</taxon>
        <taxon>Cytophagia</taxon>
        <taxon>Cytophagales</taxon>
        <taxon>Cyclobacteriaceae</taxon>
        <taxon>Algoriphagus</taxon>
    </lineage>
</organism>